<evidence type="ECO:0000256" key="1">
    <source>
        <dbReference type="ARBA" id="ARBA00001946"/>
    </source>
</evidence>
<dbReference type="EC" id="2.7.8.26" evidence="5 19"/>
<dbReference type="HAMAP" id="MF_00719">
    <property type="entry name" value="CobS"/>
    <property type="match status" value="1"/>
</dbReference>
<dbReference type="EMBL" id="CP062222">
    <property type="protein sequence ID" value="QTC89960.1"/>
    <property type="molecule type" value="Genomic_DNA"/>
</dbReference>
<dbReference type="PANTHER" id="PTHR34148:SF1">
    <property type="entry name" value="ADENOSYLCOBINAMIDE-GDP RIBAZOLETRANSFERASE"/>
    <property type="match status" value="1"/>
</dbReference>
<dbReference type="RefSeq" id="WP_207868375.1">
    <property type="nucleotide sequence ID" value="NZ_CP062222.1"/>
</dbReference>
<evidence type="ECO:0000256" key="14">
    <source>
        <dbReference type="ARBA" id="ARBA00025228"/>
    </source>
</evidence>
<dbReference type="NCBIfam" id="TIGR00317">
    <property type="entry name" value="cobS"/>
    <property type="match status" value="1"/>
</dbReference>
<comment type="similarity">
    <text evidence="4 19">Belongs to the CobS family.</text>
</comment>
<keyword evidence="10 19" id="KW-0812">Transmembrane</keyword>
<keyword evidence="12 19" id="KW-1133">Transmembrane helix</keyword>
<keyword evidence="8 19" id="KW-0169">Cobalamin biosynthesis</keyword>
<dbReference type="InterPro" id="IPR003805">
    <property type="entry name" value="CobS"/>
</dbReference>
<keyword evidence="9 19" id="KW-0808">Transferase</keyword>
<evidence type="ECO:0000256" key="3">
    <source>
        <dbReference type="ARBA" id="ARBA00004663"/>
    </source>
</evidence>
<proteinExistence type="inferred from homology"/>
<comment type="function">
    <text evidence="14 19">Joins adenosylcobinamide-GDP and alpha-ribazole to generate adenosylcobalamin (Ado-cobalamin). Also synthesizes adenosylcobalamin 5'-phosphate from adenosylcobinamide-GDP and alpha-ribazole 5'-phosphate.</text>
</comment>
<evidence type="ECO:0000256" key="12">
    <source>
        <dbReference type="ARBA" id="ARBA00022989"/>
    </source>
</evidence>
<evidence type="ECO:0000256" key="16">
    <source>
        <dbReference type="ARBA" id="ARBA00032853"/>
    </source>
</evidence>
<dbReference type="GO" id="GO:0009236">
    <property type="term" value="P:cobalamin biosynthetic process"/>
    <property type="evidence" value="ECO:0007669"/>
    <property type="project" value="UniProtKB-UniRule"/>
</dbReference>
<comment type="catalytic activity">
    <reaction evidence="17 19">
        <text>alpha-ribazole + adenosylcob(III)inamide-GDP = adenosylcob(III)alamin + GMP + H(+)</text>
        <dbReference type="Rhea" id="RHEA:16049"/>
        <dbReference type="ChEBI" id="CHEBI:10329"/>
        <dbReference type="ChEBI" id="CHEBI:15378"/>
        <dbReference type="ChEBI" id="CHEBI:18408"/>
        <dbReference type="ChEBI" id="CHEBI:58115"/>
        <dbReference type="ChEBI" id="CHEBI:60487"/>
        <dbReference type="EC" id="2.7.8.26"/>
    </reaction>
</comment>
<evidence type="ECO:0000256" key="8">
    <source>
        <dbReference type="ARBA" id="ARBA00022573"/>
    </source>
</evidence>
<evidence type="ECO:0000256" key="15">
    <source>
        <dbReference type="ARBA" id="ARBA00032605"/>
    </source>
</evidence>
<evidence type="ECO:0000256" key="9">
    <source>
        <dbReference type="ARBA" id="ARBA00022679"/>
    </source>
</evidence>
<evidence type="ECO:0000256" key="19">
    <source>
        <dbReference type="HAMAP-Rule" id="MF_00719"/>
    </source>
</evidence>
<evidence type="ECO:0000256" key="7">
    <source>
        <dbReference type="ARBA" id="ARBA00022475"/>
    </source>
</evidence>
<evidence type="ECO:0000256" key="5">
    <source>
        <dbReference type="ARBA" id="ARBA00013200"/>
    </source>
</evidence>
<sequence>MPRQLALFLAAVQFLTRIPVPALKAFRPDWTARSARYFSLVGALVGLASGAVLMAASEVWGGMLPALLATAAGILITGAFHEDGLADTADGLGGGQTPERRLEIMKDSRVGTFGVLALGLGVALKVAALGQTPVVAGVLALVAAHAGGRGAAVLAMRALPYAGDRTVAKVKPVTDGVTTAEVVVGWLFVTLAMAPVALLAPVATAGALAGAAVVAAAVAVLARRLIGGWVGDTLGATEQAFEVGFLVVFAGLVA</sequence>
<comment type="pathway">
    <text evidence="3 19">Cofactor biosynthesis; adenosylcobalamin biosynthesis; adenosylcobalamin from cob(II)yrinate a,c-diamide: step 7/7.</text>
</comment>
<comment type="cofactor">
    <cofactor evidence="1 19">
        <name>Mg(2+)</name>
        <dbReference type="ChEBI" id="CHEBI:18420"/>
    </cofactor>
</comment>
<feature type="transmembrane region" description="Helical" evidence="19">
    <location>
        <begin position="34"/>
        <end position="56"/>
    </location>
</feature>
<evidence type="ECO:0000256" key="11">
    <source>
        <dbReference type="ARBA" id="ARBA00022842"/>
    </source>
</evidence>
<name>A0A975BYU4_9CAUL</name>
<feature type="transmembrane region" description="Helical" evidence="19">
    <location>
        <begin position="202"/>
        <end position="222"/>
    </location>
</feature>
<feature type="transmembrane region" description="Helical" evidence="19">
    <location>
        <begin position="177"/>
        <end position="196"/>
    </location>
</feature>
<reference evidence="20" key="1">
    <citation type="submission" date="2020-09" db="EMBL/GenBank/DDBJ databases">
        <title>Brevundimonas sp. LVF2 isolated from a puddle in Goettingen, Germany.</title>
        <authorList>
            <person name="Friedrich I."/>
            <person name="Klassen A."/>
            <person name="Hannes N."/>
            <person name="Schneider D."/>
            <person name="Hertel R."/>
            <person name="Daniel R."/>
        </authorList>
    </citation>
    <scope>NUCLEOTIDE SEQUENCE</scope>
    <source>
        <strain evidence="20">LVF2</strain>
    </source>
</reference>
<dbReference type="AlphaFoldDB" id="A0A975BYU4"/>
<evidence type="ECO:0000256" key="10">
    <source>
        <dbReference type="ARBA" id="ARBA00022692"/>
    </source>
</evidence>
<comment type="subcellular location">
    <subcellularLocation>
        <location evidence="2 19">Cell membrane</location>
        <topology evidence="2 19">Multi-pass membrane protein</topology>
    </subcellularLocation>
</comment>
<dbReference type="GO" id="GO:0008818">
    <property type="term" value="F:cobalamin 5'-phosphate synthase activity"/>
    <property type="evidence" value="ECO:0007669"/>
    <property type="project" value="UniProtKB-UniRule"/>
</dbReference>
<evidence type="ECO:0000313" key="21">
    <source>
        <dbReference type="Proteomes" id="UP000663918"/>
    </source>
</evidence>
<evidence type="ECO:0000256" key="18">
    <source>
        <dbReference type="ARBA" id="ARBA00049504"/>
    </source>
</evidence>
<dbReference type="Pfam" id="PF02654">
    <property type="entry name" value="CobS"/>
    <property type="match status" value="1"/>
</dbReference>
<keyword evidence="11 19" id="KW-0460">Magnesium</keyword>
<organism evidence="20 21">
    <name type="scientific">Brevundimonas goettingensis</name>
    <dbReference type="NCBI Taxonomy" id="2774190"/>
    <lineage>
        <taxon>Bacteria</taxon>
        <taxon>Pseudomonadati</taxon>
        <taxon>Pseudomonadota</taxon>
        <taxon>Alphaproteobacteria</taxon>
        <taxon>Caulobacterales</taxon>
        <taxon>Caulobacteraceae</taxon>
        <taxon>Brevundimonas</taxon>
    </lineage>
</organism>
<comment type="catalytic activity">
    <reaction evidence="18 19">
        <text>alpha-ribazole 5'-phosphate + adenosylcob(III)inamide-GDP = adenosylcob(III)alamin 5'-phosphate + GMP + H(+)</text>
        <dbReference type="Rhea" id="RHEA:23560"/>
        <dbReference type="ChEBI" id="CHEBI:15378"/>
        <dbReference type="ChEBI" id="CHEBI:57918"/>
        <dbReference type="ChEBI" id="CHEBI:58115"/>
        <dbReference type="ChEBI" id="CHEBI:60487"/>
        <dbReference type="ChEBI" id="CHEBI:60493"/>
        <dbReference type="EC" id="2.7.8.26"/>
    </reaction>
</comment>
<feature type="transmembrane region" description="Helical" evidence="19">
    <location>
        <begin position="110"/>
        <end position="128"/>
    </location>
</feature>
<evidence type="ECO:0000256" key="6">
    <source>
        <dbReference type="ARBA" id="ARBA00015850"/>
    </source>
</evidence>
<dbReference type="PANTHER" id="PTHR34148">
    <property type="entry name" value="ADENOSYLCOBINAMIDE-GDP RIBAZOLETRANSFERASE"/>
    <property type="match status" value="1"/>
</dbReference>
<keyword evidence="13 19" id="KW-0472">Membrane</keyword>
<dbReference type="KEGG" id="bgoe:IFJ75_11725"/>
<dbReference type="GO" id="GO:0005886">
    <property type="term" value="C:plasma membrane"/>
    <property type="evidence" value="ECO:0007669"/>
    <property type="project" value="UniProtKB-SubCell"/>
</dbReference>
<evidence type="ECO:0000256" key="17">
    <source>
        <dbReference type="ARBA" id="ARBA00048623"/>
    </source>
</evidence>
<accession>A0A975BYU4</accession>
<dbReference type="GO" id="GO:0051073">
    <property type="term" value="F:adenosylcobinamide-GDP ribazoletransferase activity"/>
    <property type="evidence" value="ECO:0007669"/>
    <property type="project" value="UniProtKB-UniRule"/>
</dbReference>
<gene>
    <name evidence="19 20" type="primary">cobS</name>
    <name evidence="20" type="ORF">IFJ75_11725</name>
</gene>
<keyword evidence="21" id="KW-1185">Reference proteome</keyword>
<feature type="transmembrane region" description="Helical" evidence="19">
    <location>
        <begin position="134"/>
        <end position="156"/>
    </location>
</feature>
<evidence type="ECO:0000256" key="13">
    <source>
        <dbReference type="ARBA" id="ARBA00023136"/>
    </source>
</evidence>
<dbReference type="Proteomes" id="UP000663918">
    <property type="component" value="Chromosome"/>
</dbReference>
<protein>
    <recommendedName>
        <fullName evidence="6 19">Adenosylcobinamide-GDP ribazoletransferase</fullName>
        <ecNumber evidence="5 19">2.7.8.26</ecNumber>
    </recommendedName>
    <alternativeName>
        <fullName evidence="16 19">Cobalamin synthase</fullName>
    </alternativeName>
    <alternativeName>
        <fullName evidence="15 19">Cobalamin-5'-phosphate synthase</fullName>
    </alternativeName>
</protein>
<evidence type="ECO:0000256" key="4">
    <source>
        <dbReference type="ARBA" id="ARBA00010561"/>
    </source>
</evidence>
<evidence type="ECO:0000313" key="20">
    <source>
        <dbReference type="EMBL" id="QTC89960.1"/>
    </source>
</evidence>
<evidence type="ECO:0000256" key="2">
    <source>
        <dbReference type="ARBA" id="ARBA00004651"/>
    </source>
</evidence>
<keyword evidence="7 19" id="KW-1003">Cell membrane</keyword>